<reference evidence="2 3" key="1">
    <citation type="submission" date="2022-12" db="EMBL/GenBank/DDBJ databases">
        <title>Genomic features and morphological characterization of a novel Knufia sp. strain isolated from spacecraft assembly facility.</title>
        <authorList>
            <person name="Teixeira M."/>
            <person name="Chander A.M."/>
            <person name="Stajich J.E."/>
            <person name="Venkateswaran K."/>
        </authorList>
    </citation>
    <scope>NUCLEOTIDE SEQUENCE [LARGE SCALE GENOMIC DNA]</scope>
    <source>
        <strain evidence="2 3">FJI-L2-BK-P2</strain>
    </source>
</reference>
<dbReference type="Proteomes" id="UP001316803">
    <property type="component" value="Unassembled WGS sequence"/>
</dbReference>
<dbReference type="EMBL" id="JAKLMC020000003">
    <property type="protein sequence ID" value="KAK5957342.1"/>
    <property type="molecule type" value="Genomic_DNA"/>
</dbReference>
<dbReference type="Gene3D" id="3.40.50.150">
    <property type="entry name" value="Vaccinia Virus protein VP39"/>
    <property type="match status" value="1"/>
</dbReference>
<dbReference type="InterPro" id="IPR013216">
    <property type="entry name" value="Methyltransf_11"/>
</dbReference>
<protein>
    <recommendedName>
        <fullName evidence="1">Methyltransferase type 11 domain-containing protein</fullName>
    </recommendedName>
</protein>
<organism evidence="2 3">
    <name type="scientific">Knufia fluminis</name>
    <dbReference type="NCBI Taxonomy" id="191047"/>
    <lineage>
        <taxon>Eukaryota</taxon>
        <taxon>Fungi</taxon>
        <taxon>Dikarya</taxon>
        <taxon>Ascomycota</taxon>
        <taxon>Pezizomycotina</taxon>
        <taxon>Eurotiomycetes</taxon>
        <taxon>Chaetothyriomycetidae</taxon>
        <taxon>Chaetothyriales</taxon>
        <taxon>Trichomeriaceae</taxon>
        <taxon>Knufia</taxon>
    </lineage>
</organism>
<proteinExistence type="predicted"/>
<gene>
    <name evidence="2" type="ORF">OHC33_001715</name>
</gene>
<dbReference type="AlphaFoldDB" id="A0AAN8ERW7"/>
<dbReference type="InterPro" id="IPR029063">
    <property type="entry name" value="SAM-dependent_MTases_sf"/>
</dbReference>
<dbReference type="SUPFAM" id="SSF53335">
    <property type="entry name" value="S-adenosyl-L-methionine-dependent methyltransferases"/>
    <property type="match status" value="1"/>
</dbReference>
<sequence>MTSTSPTPNSHPTSNNPYYARAYALSDVDTARTFYDEWATRYDSDTVTDGYAGPTSAVDAIVRAIGADNMPNATFLDAGCGTGLVGVLLAKHGALPSNIDGVDLSPGMLDVARRTGVYSKLEEADLSKPMKQRDESYEVVACVGTLTHGHVGPEVLPEFVRVVERGGLIVATVIDDIWESGGYKAKVDELTKAGRVEVVRAETVGYRSSVNLGAKLLVLRRL</sequence>
<evidence type="ECO:0000313" key="3">
    <source>
        <dbReference type="Proteomes" id="UP001316803"/>
    </source>
</evidence>
<evidence type="ECO:0000313" key="2">
    <source>
        <dbReference type="EMBL" id="KAK5957342.1"/>
    </source>
</evidence>
<dbReference type="GO" id="GO:0008757">
    <property type="term" value="F:S-adenosylmethionine-dependent methyltransferase activity"/>
    <property type="evidence" value="ECO:0007669"/>
    <property type="project" value="InterPro"/>
</dbReference>
<dbReference type="CDD" id="cd02440">
    <property type="entry name" value="AdoMet_MTases"/>
    <property type="match status" value="1"/>
</dbReference>
<keyword evidence="3" id="KW-1185">Reference proteome</keyword>
<dbReference type="PANTHER" id="PTHR43591">
    <property type="entry name" value="METHYLTRANSFERASE"/>
    <property type="match status" value="1"/>
</dbReference>
<dbReference type="PANTHER" id="PTHR43591:SF110">
    <property type="entry name" value="RHODANESE DOMAIN-CONTAINING PROTEIN"/>
    <property type="match status" value="1"/>
</dbReference>
<evidence type="ECO:0000259" key="1">
    <source>
        <dbReference type="Pfam" id="PF08241"/>
    </source>
</evidence>
<dbReference type="Pfam" id="PF08241">
    <property type="entry name" value="Methyltransf_11"/>
    <property type="match status" value="1"/>
</dbReference>
<comment type="caution">
    <text evidence="2">The sequence shown here is derived from an EMBL/GenBank/DDBJ whole genome shotgun (WGS) entry which is preliminary data.</text>
</comment>
<feature type="domain" description="Methyltransferase type 11" evidence="1">
    <location>
        <begin position="76"/>
        <end position="170"/>
    </location>
</feature>
<accession>A0AAN8ERW7</accession>
<name>A0AAN8ERW7_9EURO</name>